<feature type="transmembrane region" description="Helical" evidence="7">
    <location>
        <begin position="215"/>
        <end position="235"/>
    </location>
</feature>
<dbReference type="Pfam" id="PF00854">
    <property type="entry name" value="PTR2"/>
    <property type="match status" value="1"/>
</dbReference>
<evidence type="ECO:0000256" key="7">
    <source>
        <dbReference type="SAM" id="Phobius"/>
    </source>
</evidence>
<dbReference type="AlphaFoldDB" id="A0A2G5FA21"/>
<dbReference type="OrthoDB" id="8904098at2759"/>
<dbReference type="FunCoup" id="A0A2G5FA21">
    <property type="interactions" value="472"/>
</dbReference>
<evidence type="ECO:0000256" key="4">
    <source>
        <dbReference type="ARBA" id="ARBA00022989"/>
    </source>
</evidence>
<organism evidence="8 9">
    <name type="scientific">Aquilegia coerulea</name>
    <name type="common">Rocky mountain columbine</name>
    <dbReference type="NCBI Taxonomy" id="218851"/>
    <lineage>
        <taxon>Eukaryota</taxon>
        <taxon>Viridiplantae</taxon>
        <taxon>Streptophyta</taxon>
        <taxon>Embryophyta</taxon>
        <taxon>Tracheophyta</taxon>
        <taxon>Spermatophyta</taxon>
        <taxon>Magnoliopsida</taxon>
        <taxon>Ranunculales</taxon>
        <taxon>Ranunculaceae</taxon>
        <taxon>Thalictroideae</taxon>
        <taxon>Aquilegia</taxon>
    </lineage>
</organism>
<dbReference type="InParanoid" id="A0A2G5FA21"/>
<feature type="transmembrane region" description="Helical" evidence="7">
    <location>
        <begin position="184"/>
        <end position="203"/>
    </location>
</feature>
<evidence type="ECO:0000256" key="5">
    <source>
        <dbReference type="ARBA" id="ARBA00023136"/>
    </source>
</evidence>
<evidence type="ECO:0000256" key="1">
    <source>
        <dbReference type="ARBA" id="ARBA00004141"/>
    </source>
</evidence>
<evidence type="ECO:0000256" key="2">
    <source>
        <dbReference type="ARBA" id="ARBA00005982"/>
    </source>
</evidence>
<dbReference type="GO" id="GO:0022857">
    <property type="term" value="F:transmembrane transporter activity"/>
    <property type="evidence" value="ECO:0007669"/>
    <property type="project" value="InterPro"/>
</dbReference>
<proteinExistence type="inferred from homology"/>
<feature type="transmembrane region" description="Helical" evidence="7">
    <location>
        <begin position="91"/>
        <end position="114"/>
    </location>
</feature>
<feature type="compositionally biased region" description="Basic and acidic residues" evidence="6">
    <location>
        <begin position="567"/>
        <end position="578"/>
    </location>
</feature>
<sequence length="590" mass="65085">MDMEISLESNELNQQSSSKQGGFKTMPFIIANEAFEKVASYGLTPNMTRYLMGGYNMDVATVTTILAFFGAGTNFLPVAGAFVSDSFLGRFLTILLGCIASLLGMTLMWLTAMIPQAKPPACDPLSKSCKSPSSAQLFLLYGSFVLMSIGAGGIRPCSLAFGADQFDKEGDPENKSVIQTFFNWYYASSSIAVLISFTVIVYIQDQLGWKVGFGVPAMFMFLSTLLFVLASSYYVKAKPNKSLFSGFAQVTVATFRNRHIDLPPKLHEGVYHHLAGSNKVVPTELLRFLNKACVIQNKEQDLNTDGTATNPWSLCTVEQVEELKALLKVIPLWSANITIAINLNQQTFPYLQVSSMDRHLISGFKIPAGSFAMFVIISLVIWITIYDRLILPQLVKLTGKPYGIGLKQRMGIGLVLSCMAMAVSAIVESVRRRNAIKQGFADNPSGVLDMSAMWLVPQLCIGGVAEAFNAIGQTEFYYSQFPKSMSSIAACLFGLGMAVGSLLVGLIVNVVDDVTKRGGKESWVSSNLNKGHYDYYYWFLVVLNIINFFYFLVCCWAYGPLENERTRRRQGDADEGRRQKASLGIEMEKL</sequence>
<dbReference type="PANTHER" id="PTHR11654">
    <property type="entry name" value="OLIGOPEPTIDE TRANSPORTER-RELATED"/>
    <property type="match status" value="1"/>
</dbReference>
<dbReference type="Gene3D" id="1.20.1250.20">
    <property type="entry name" value="MFS general substrate transporter like domains"/>
    <property type="match status" value="1"/>
</dbReference>
<evidence type="ECO:0000256" key="3">
    <source>
        <dbReference type="ARBA" id="ARBA00022692"/>
    </source>
</evidence>
<feature type="transmembrane region" description="Helical" evidence="7">
    <location>
        <begin position="406"/>
        <end position="427"/>
    </location>
</feature>
<protein>
    <recommendedName>
        <fullName evidence="10">Major facilitator superfamily (MFS) profile domain-containing protein</fullName>
    </recommendedName>
</protein>
<dbReference type="STRING" id="218851.A0A2G5FA21"/>
<reference evidence="8 9" key="1">
    <citation type="submission" date="2017-09" db="EMBL/GenBank/DDBJ databases">
        <title>WGS assembly of Aquilegia coerulea Goldsmith.</title>
        <authorList>
            <person name="Hodges S."/>
            <person name="Kramer E."/>
            <person name="Nordborg M."/>
            <person name="Tomkins J."/>
            <person name="Borevitz J."/>
            <person name="Derieg N."/>
            <person name="Yan J."/>
            <person name="Mihaltcheva S."/>
            <person name="Hayes R.D."/>
            <person name="Rokhsar D."/>
        </authorList>
    </citation>
    <scope>NUCLEOTIDE SEQUENCE [LARGE SCALE GENOMIC DNA]</scope>
    <source>
        <strain evidence="9">cv. Goldsmith</strain>
    </source>
</reference>
<dbReference type="InterPro" id="IPR000109">
    <property type="entry name" value="POT_fam"/>
</dbReference>
<evidence type="ECO:0000313" key="9">
    <source>
        <dbReference type="Proteomes" id="UP000230069"/>
    </source>
</evidence>
<dbReference type="Proteomes" id="UP000230069">
    <property type="component" value="Unassembled WGS sequence"/>
</dbReference>
<feature type="transmembrane region" description="Helical" evidence="7">
    <location>
        <begin position="535"/>
        <end position="559"/>
    </location>
</feature>
<keyword evidence="4 7" id="KW-1133">Transmembrane helix</keyword>
<keyword evidence="9" id="KW-1185">Reference proteome</keyword>
<feature type="region of interest" description="Disordered" evidence="6">
    <location>
        <begin position="1"/>
        <end position="20"/>
    </location>
</feature>
<keyword evidence="3 7" id="KW-0812">Transmembrane</keyword>
<gene>
    <name evidence="8" type="ORF">AQUCO_00100383v1</name>
</gene>
<name>A0A2G5FA21_AQUCA</name>
<evidence type="ECO:0008006" key="10">
    <source>
        <dbReference type="Google" id="ProtNLM"/>
    </source>
</evidence>
<evidence type="ECO:0000313" key="8">
    <source>
        <dbReference type="EMBL" id="PIA64871.1"/>
    </source>
</evidence>
<feature type="compositionally biased region" description="Polar residues" evidence="6">
    <location>
        <begin position="7"/>
        <end position="20"/>
    </location>
</feature>
<feature type="transmembrane region" description="Helical" evidence="7">
    <location>
        <begin position="59"/>
        <end position="79"/>
    </location>
</feature>
<dbReference type="GO" id="GO:0016020">
    <property type="term" value="C:membrane"/>
    <property type="evidence" value="ECO:0007669"/>
    <property type="project" value="UniProtKB-SubCell"/>
</dbReference>
<evidence type="ECO:0000256" key="6">
    <source>
        <dbReference type="SAM" id="MobiDB-lite"/>
    </source>
</evidence>
<dbReference type="CDD" id="cd17416">
    <property type="entry name" value="MFS_NPF1_2"/>
    <property type="match status" value="1"/>
</dbReference>
<comment type="similarity">
    <text evidence="2">Belongs to the major facilitator superfamily. Proton-dependent oligopeptide transporter (POT/PTR) (TC 2.A.17) family.</text>
</comment>
<accession>A0A2G5FA21</accession>
<feature type="transmembrane region" description="Helical" evidence="7">
    <location>
        <begin position="134"/>
        <end position="154"/>
    </location>
</feature>
<feature type="region of interest" description="Disordered" evidence="6">
    <location>
        <begin position="567"/>
        <end position="590"/>
    </location>
</feature>
<feature type="transmembrane region" description="Helical" evidence="7">
    <location>
        <begin position="366"/>
        <end position="386"/>
    </location>
</feature>
<dbReference type="SUPFAM" id="SSF103473">
    <property type="entry name" value="MFS general substrate transporter"/>
    <property type="match status" value="1"/>
</dbReference>
<dbReference type="InterPro" id="IPR036259">
    <property type="entry name" value="MFS_trans_sf"/>
</dbReference>
<comment type="subcellular location">
    <subcellularLocation>
        <location evidence="1">Membrane</location>
        <topology evidence="1">Multi-pass membrane protein</topology>
    </subcellularLocation>
</comment>
<dbReference type="EMBL" id="KZ305018">
    <property type="protein sequence ID" value="PIA64871.1"/>
    <property type="molecule type" value="Genomic_DNA"/>
</dbReference>
<keyword evidence="5 7" id="KW-0472">Membrane</keyword>
<feature type="transmembrane region" description="Helical" evidence="7">
    <location>
        <begin position="488"/>
        <end position="511"/>
    </location>
</feature>